<dbReference type="AlphaFoldDB" id="A0A5B9Q8K4"/>
<dbReference type="Proteomes" id="UP000323917">
    <property type="component" value="Chromosome"/>
</dbReference>
<reference evidence="1 2" key="1">
    <citation type="submission" date="2019-08" db="EMBL/GenBank/DDBJ databases">
        <title>Deep-cultivation of Planctomycetes and their phenomic and genomic characterization uncovers novel biology.</title>
        <authorList>
            <person name="Wiegand S."/>
            <person name="Jogler M."/>
            <person name="Boedeker C."/>
            <person name="Pinto D."/>
            <person name="Vollmers J."/>
            <person name="Rivas-Marin E."/>
            <person name="Kohn T."/>
            <person name="Peeters S.H."/>
            <person name="Heuer A."/>
            <person name="Rast P."/>
            <person name="Oberbeckmann S."/>
            <person name="Bunk B."/>
            <person name="Jeske O."/>
            <person name="Meyerdierks A."/>
            <person name="Storesund J.E."/>
            <person name="Kallscheuer N."/>
            <person name="Luecker S."/>
            <person name="Lage O.M."/>
            <person name="Pohl T."/>
            <person name="Merkel B.J."/>
            <person name="Hornburger P."/>
            <person name="Mueller R.-W."/>
            <person name="Bruemmer F."/>
            <person name="Labrenz M."/>
            <person name="Spormann A.M."/>
            <person name="Op den Camp H."/>
            <person name="Overmann J."/>
            <person name="Amann R."/>
            <person name="Jetten M.S.M."/>
            <person name="Mascher T."/>
            <person name="Medema M.H."/>
            <person name="Devos D.P."/>
            <person name="Kaster A.-K."/>
            <person name="Ovreas L."/>
            <person name="Rohde M."/>
            <person name="Galperin M.Y."/>
            <person name="Jogler C."/>
        </authorList>
    </citation>
    <scope>NUCLEOTIDE SEQUENCE [LARGE SCALE GENOMIC DNA]</scope>
    <source>
        <strain evidence="1 2">Pr1d</strain>
    </source>
</reference>
<dbReference type="KEGG" id="bgok:Pr1d_10320"/>
<organism evidence="1 2">
    <name type="scientific">Bythopirellula goksoeyrii</name>
    <dbReference type="NCBI Taxonomy" id="1400387"/>
    <lineage>
        <taxon>Bacteria</taxon>
        <taxon>Pseudomonadati</taxon>
        <taxon>Planctomycetota</taxon>
        <taxon>Planctomycetia</taxon>
        <taxon>Pirellulales</taxon>
        <taxon>Lacipirellulaceae</taxon>
        <taxon>Bythopirellula</taxon>
    </lineage>
</organism>
<evidence type="ECO:0000313" key="2">
    <source>
        <dbReference type="Proteomes" id="UP000323917"/>
    </source>
</evidence>
<name>A0A5B9Q8K4_9BACT</name>
<protein>
    <submittedName>
        <fullName evidence="1">Uncharacterized protein</fullName>
    </submittedName>
</protein>
<keyword evidence="2" id="KW-1185">Reference proteome</keyword>
<dbReference type="EMBL" id="CP042913">
    <property type="protein sequence ID" value="QEG33762.1"/>
    <property type="molecule type" value="Genomic_DNA"/>
</dbReference>
<accession>A0A5B9Q8K4</accession>
<sequence length="71" mass="7663">MAAVLSYVGCACTGASSQSPFMRKKASFWASLATQPTARGWTNTSEFWLAETARGGDHLSTQGVILMTEWC</sequence>
<gene>
    <name evidence="1" type="ORF">Pr1d_10320</name>
</gene>
<proteinExistence type="predicted"/>
<evidence type="ECO:0000313" key="1">
    <source>
        <dbReference type="EMBL" id="QEG33762.1"/>
    </source>
</evidence>